<feature type="non-terminal residue" evidence="2">
    <location>
        <position position="1"/>
    </location>
</feature>
<protein>
    <submittedName>
        <fullName evidence="2">Uncharacterized protein</fullName>
    </submittedName>
</protein>
<dbReference type="RefSeq" id="XP_060416059.1">
    <property type="nucleotide sequence ID" value="XM_060550725.1"/>
</dbReference>
<feature type="region of interest" description="Disordered" evidence="1">
    <location>
        <begin position="131"/>
        <end position="159"/>
    </location>
</feature>
<dbReference type="AlphaFoldDB" id="A0AAD8Q3N2"/>
<evidence type="ECO:0000313" key="2">
    <source>
        <dbReference type="EMBL" id="KAK1594970.1"/>
    </source>
</evidence>
<dbReference type="EMBL" id="JAHLJV010000017">
    <property type="protein sequence ID" value="KAK1594970.1"/>
    <property type="molecule type" value="Genomic_DNA"/>
</dbReference>
<accession>A0AAD8Q3N2</accession>
<reference evidence="2" key="1">
    <citation type="submission" date="2021-06" db="EMBL/GenBank/DDBJ databases">
        <title>Comparative genomics, transcriptomics and evolutionary studies reveal genomic signatures of adaptation to plant cell wall in hemibiotrophic fungi.</title>
        <authorList>
            <consortium name="DOE Joint Genome Institute"/>
            <person name="Baroncelli R."/>
            <person name="Diaz J.F."/>
            <person name="Benocci T."/>
            <person name="Peng M."/>
            <person name="Battaglia E."/>
            <person name="Haridas S."/>
            <person name="Andreopoulos W."/>
            <person name="Labutti K."/>
            <person name="Pangilinan J."/>
            <person name="Floch G.L."/>
            <person name="Makela M.R."/>
            <person name="Henrissat B."/>
            <person name="Grigoriev I.V."/>
            <person name="Crouch J.A."/>
            <person name="De Vries R.P."/>
            <person name="Sukno S.A."/>
            <person name="Thon M.R."/>
        </authorList>
    </citation>
    <scope>NUCLEOTIDE SEQUENCE</scope>
    <source>
        <strain evidence="2">CBS 125086</strain>
    </source>
</reference>
<dbReference type="GeneID" id="85434965"/>
<evidence type="ECO:0000256" key="1">
    <source>
        <dbReference type="SAM" id="MobiDB-lite"/>
    </source>
</evidence>
<organism evidence="2 3">
    <name type="scientific">Colletotrichum navitas</name>
    <dbReference type="NCBI Taxonomy" id="681940"/>
    <lineage>
        <taxon>Eukaryota</taxon>
        <taxon>Fungi</taxon>
        <taxon>Dikarya</taxon>
        <taxon>Ascomycota</taxon>
        <taxon>Pezizomycotina</taxon>
        <taxon>Sordariomycetes</taxon>
        <taxon>Hypocreomycetidae</taxon>
        <taxon>Glomerellales</taxon>
        <taxon>Glomerellaceae</taxon>
        <taxon>Colletotrichum</taxon>
        <taxon>Colletotrichum graminicola species complex</taxon>
    </lineage>
</organism>
<gene>
    <name evidence="2" type="ORF">LY79DRAFT_114402</name>
</gene>
<dbReference type="Proteomes" id="UP001230504">
    <property type="component" value="Unassembled WGS sequence"/>
</dbReference>
<keyword evidence="3" id="KW-1185">Reference proteome</keyword>
<evidence type="ECO:0000313" key="3">
    <source>
        <dbReference type="Proteomes" id="UP001230504"/>
    </source>
</evidence>
<feature type="region of interest" description="Disordered" evidence="1">
    <location>
        <begin position="68"/>
        <end position="106"/>
    </location>
</feature>
<name>A0AAD8Q3N2_9PEZI</name>
<sequence>SPHLCDGCARLARKGGGEAYRIHLIWILNFDDSIDQPSHTHTYTHTHTHTPSVRSLFLSLSFSVQFMSNNPPSRKTDERATRTNEGPRSGNHRACAVSRSGGRQAHRTAPILQRLTASLSSIPHAGWPFAEGMASSGLVPGPRGAVPPPTRSKPLRTSC</sequence>
<comment type="caution">
    <text evidence="2">The sequence shown here is derived from an EMBL/GenBank/DDBJ whole genome shotgun (WGS) entry which is preliminary data.</text>
</comment>
<proteinExistence type="predicted"/>